<evidence type="ECO:0000256" key="1">
    <source>
        <dbReference type="ARBA" id="ARBA00004752"/>
    </source>
</evidence>
<dbReference type="InterPro" id="IPR052905">
    <property type="entry name" value="LD-transpeptidase_YkuD-like"/>
</dbReference>
<evidence type="ECO:0000256" key="6">
    <source>
        <dbReference type="ARBA" id="ARBA00023316"/>
    </source>
</evidence>
<dbReference type="CDD" id="cd16913">
    <property type="entry name" value="YkuD_like"/>
    <property type="match status" value="1"/>
</dbReference>
<dbReference type="Gene3D" id="1.10.101.10">
    <property type="entry name" value="PGBD-like superfamily/PGBD"/>
    <property type="match status" value="1"/>
</dbReference>
<evidence type="ECO:0000259" key="9">
    <source>
        <dbReference type="PROSITE" id="PS52029"/>
    </source>
</evidence>
<evidence type="ECO:0000256" key="3">
    <source>
        <dbReference type="ARBA" id="ARBA00022679"/>
    </source>
</evidence>
<keyword evidence="3" id="KW-0808">Transferase</keyword>
<evidence type="ECO:0000256" key="4">
    <source>
        <dbReference type="ARBA" id="ARBA00022960"/>
    </source>
</evidence>
<comment type="pathway">
    <text evidence="1 7">Cell wall biogenesis; peptidoglycan biosynthesis.</text>
</comment>
<feature type="active site" description="Nucleophile" evidence="7">
    <location>
        <position position="456"/>
    </location>
</feature>
<evidence type="ECO:0000313" key="10">
    <source>
        <dbReference type="EMBL" id="MXV49545.1"/>
    </source>
</evidence>
<feature type="signal peptide" evidence="8">
    <location>
        <begin position="1"/>
        <end position="23"/>
    </location>
</feature>
<dbReference type="Proteomes" id="UP000466586">
    <property type="component" value="Unassembled WGS sequence"/>
</dbReference>
<keyword evidence="4 7" id="KW-0133">Cell shape</keyword>
<dbReference type="Pfam" id="PF01471">
    <property type="entry name" value="PG_binding_1"/>
    <property type="match status" value="1"/>
</dbReference>
<dbReference type="GO" id="GO:0016740">
    <property type="term" value="F:transferase activity"/>
    <property type="evidence" value="ECO:0007669"/>
    <property type="project" value="UniProtKB-KW"/>
</dbReference>
<name>A0A7K1Y4P2_9SPHI</name>
<evidence type="ECO:0000313" key="11">
    <source>
        <dbReference type="Proteomes" id="UP000466586"/>
    </source>
</evidence>
<dbReference type="Pfam" id="PF03734">
    <property type="entry name" value="YkuD"/>
    <property type="match status" value="1"/>
</dbReference>
<dbReference type="PROSITE" id="PS52029">
    <property type="entry name" value="LD_TPASE"/>
    <property type="match status" value="1"/>
</dbReference>
<protein>
    <submittedName>
        <fullName evidence="10">L,D-transpeptidase family protein</fullName>
    </submittedName>
</protein>
<dbReference type="RefSeq" id="WP_160842660.1">
    <property type="nucleotide sequence ID" value="NZ_WVHT01000001.1"/>
</dbReference>
<evidence type="ECO:0000256" key="5">
    <source>
        <dbReference type="ARBA" id="ARBA00022984"/>
    </source>
</evidence>
<dbReference type="Gene3D" id="2.40.440.10">
    <property type="entry name" value="L,D-transpeptidase catalytic domain-like"/>
    <property type="match status" value="1"/>
</dbReference>
<dbReference type="GO" id="GO:0004180">
    <property type="term" value="F:carboxypeptidase activity"/>
    <property type="evidence" value="ECO:0007669"/>
    <property type="project" value="UniProtKB-ARBA"/>
</dbReference>
<gene>
    <name evidence="10" type="ORF">GS399_01060</name>
</gene>
<keyword evidence="11" id="KW-1185">Reference proteome</keyword>
<sequence>MLKRCQFKLLTTCLICLSSFTQCQSQNKKQSVSSDTLEAQNLSVKGSFDANTNLTFDRSSIGKFYKSYPRLKVYEPNTVEFYKQREQYVWFNKNGLIEQTHNLVNRILNLKNEGIDEQVPYETEMKRMVGLDSTSNSNEKVAINAATELMLTNMYFFFADKVWSASRSSDIKGWYLPRKKLAYSSFLDSALNRSPDLKEPVISQYMLLKKWLAKYDSIEESGSWKPIAVKNNSFGFLPGDTSAIIGQVKKYLHTFGDLEADNHTNKYDADMAEAVKNFKARFGLTESSMIDKAVINKMNIPVADLIKKMIVNMERCRWVPIDYETQRYILVNIPEFKLHYFENKKLTFACNVVVGKVMTKTVIFAGDMKNIVFSPYWYVPPSIIAKEIKPGMARNPNYLAAHRMEWNGGNVRQKPGANNSLGLVKFLFPNSNNIYLHDSPAKELFNEPARAFSHGCIRVAKPKQLAVELLKDDPNWTEAKIDAAMHAGSERYYAFKYPVKVYIGYFTAWVDHTGKLNFRNDVYSRDNELEKMLLASNTPAKN</sequence>
<feature type="domain" description="L,D-TPase catalytic" evidence="9">
    <location>
        <begin position="327"/>
        <end position="484"/>
    </location>
</feature>
<organism evidence="10 11">
    <name type="scientific">Hufsiella arboris</name>
    <dbReference type="NCBI Taxonomy" id="2695275"/>
    <lineage>
        <taxon>Bacteria</taxon>
        <taxon>Pseudomonadati</taxon>
        <taxon>Bacteroidota</taxon>
        <taxon>Sphingobacteriia</taxon>
        <taxon>Sphingobacteriales</taxon>
        <taxon>Sphingobacteriaceae</taxon>
        <taxon>Hufsiella</taxon>
    </lineage>
</organism>
<accession>A0A7K1Y4P2</accession>
<dbReference type="SUPFAM" id="SSF141523">
    <property type="entry name" value="L,D-transpeptidase catalytic domain-like"/>
    <property type="match status" value="1"/>
</dbReference>
<keyword evidence="8" id="KW-0732">Signal</keyword>
<dbReference type="PANTHER" id="PTHR41533">
    <property type="entry name" value="L,D-TRANSPEPTIDASE HI_1667-RELATED"/>
    <property type="match status" value="1"/>
</dbReference>
<keyword evidence="6 7" id="KW-0961">Cell wall biogenesis/degradation</keyword>
<comment type="caution">
    <text evidence="10">The sequence shown here is derived from an EMBL/GenBank/DDBJ whole genome shotgun (WGS) entry which is preliminary data.</text>
</comment>
<dbReference type="UniPathway" id="UPA00219"/>
<dbReference type="GO" id="GO:0008360">
    <property type="term" value="P:regulation of cell shape"/>
    <property type="evidence" value="ECO:0007669"/>
    <property type="project" value="UniProtKB-UniRule"/>
</dbReference>
<dbReference type="SUPFAM" id="SSF47090">
    <property type="entry name" value="PGBD-like"/>
    <property type="match status" value="1"/>
</dbReference>
<dbReference type="PANTHER" id="PTHR41533:SF2">
    <property type="entry name" value="BLR7131 PROTEIN"/>
    <property type="match status" value="1"/>
</dbReference>
<dbReference type="InterPro" id="IPR036365">
    <property type="entry name" value="PGBD-like_sf"/>
</dbReference>
<reference evidence="10 11" key="1">
    <citation type="submission" date="2019-11" db="EMBL/GenBank/DDBJ databases">
        <title>Pedobacter sp. HMF7647 Genome sequencing and assembly.</title>
        <authorList>
            <person name="Kang H."/>
            <person name="Kim H."/>
            <person name="Joh K."/>
        </authorList>
    </citation>
    <scope>NUCLEOTIDE SEQUENCE [LARGE SCALE GENOMIC DNA]</scope>
    <source>
        <strain evidence="10 11">HMF7647</strain>
    </source>
</reference>
<keyword evidence="5 7" id="KW-0573">Peptidoglycan synthesis</keyword>
<evidence type="ECO:0000256" key="8">
    <source>
        <dbReference type="SAM" id="SignalP"/>
    </source>
</evidence>
<evidence type="ECO:0000256" key="7">
    <source>
        <dbReference type="PROSITE-ProRule" id="PRU01373"/>
    </source>
</evidence>
<feature type="active site" description="Proton donor/acceptor" evidence="7">
    <location>
        <position position="437"/>
    </location>
</feature>
<dbReference type="InterPro" id="IPR038063">
    <property type="entry name" value="Transpep_catalytic_dom"/>
</dbReference>
<dbReference type="GO" id="GO:0009252">
    <property type="term" value="P:peptidoglycan biosynthetic process"/>
    <property type="evidence" value="ECO:0007669"/>
    <property type="project" value="UniProtKB-UniPathway"/>
</dbReference>
<dbReference type="InterPro" id="IPR036366">
    <property type="entry name" value="PGBDSf"/>
</dbReference>
<evidence type="ECO:0000256" key="2">
    <source>
        <dbReference type="ARBA" id="ARBA00005992"/>
    </source>
</evidence>
<dbReference type="Pfam" id="PF20142">
    <property type="entry name" value="Scaffold"/>
    <property type="match status" value="1"/>
</dbReference>
<comment type="similarity">
    <text evidence="2">Belongs to the YkuD family.</text>
</comment>
<dbReference type="AlphaFoldDB" id="A0A7K1Y4P2"/>
<dbReference type="InterPro" id="IPR002477">
    <property type="entry name" value="Peptidoglycan-bd-like"/>
</dbReference>
<dbReference type="InterPro" id="IPR005490">
    <property type="entry name" value="LD_TPept_cat_dom"/>
</dbReference>
<feature type="chain" id="PRO_5029878607" evidence="8">
    <location>
        <begin position="24"/>
        <end position="542"/>
    </location>
</feature>
<proteinExistence type="inferred from homology"/>
<dbReference type="EMBL" id="WVHT01000001">
    <property type="protein sequence ID" value="MXV49545.1"/>
    <property type="molecule type" value="Genomic_DNA"/>
</dbReference>
<dbReference type="InterPro" id="IPR045380">
    <property type="entry name" value="LD_TPept_scaffold_dom"/>
</dbReference>
<dbReference type="GO" id="GO:0071555">
    <property type="term" value="P:cell wall organization"/>
    <property type="evidence" value="ECO:0007669"/>
    <property type="project" value="UniProtKB-UniRule"/>
</dbReference>